<protein>
    <submittedName>
        <fullName evidence="1">Uncharacterized protein</fullName>
    </submittedName>
</protein>
<reference evidence="2" key="1">
    <citation type="journal article" date="2023" name="Nat. Plants">
        <title>Single-cell RNA sequencing provides a high-resolution roadmap for understanding the multicellular compartmentation of specialized metabolism.</title>
        <authorList>
            <person name="Sun S."/>
            <person name="Shen X."/>
            <person name="Li Y."/>
            <person name="Li Y."/>
            <person name="Wang S."/>
            <person name="Li R."/>
            <person name="Zhang H."/>
            <person name="Shen G."/>
            <person name="Guo B."/>
            <person name="Wei J."/>
            <person name="Xu J."/>
            <person name="St-Pierre B."/>
            <person name="Chen S."/>
            <person name="Sun C."/>
        </authorList>
    </citation>
    <scope>NUCLEOTIDE SEQUENCE [LARGE SCALE GENOMIC DNA]</scope>
</reference>
<sequence length="118" mass="13069">MDIDLLWSIGGWFLINLDCMATSLNLKSSSEISSSKSNPNFLLFLALIFILLLLVHSSPAADPSMPSISSKFSTQNTLPIPDSTMMNLHHKRNRQKSRRSEFEAGEHEVPSGPNPISN</sequence>
<proteinExistence type="predicted"/>
<accession>A0ACC0C4V8</accession>
<keyword evidence="2" id="KW-1185">Reference proteome</keyword>
<dbReference type="EMBL" id="CM044701">
    <property type="protein sequence ID" value="KAI5679988.1"/>
    <property type="molecule type" value="Genomic_DNA"/>
</dbReference>
<comment type="caution">
    <text evidence="1">The sequence shown here is derived from an EMBL/GenBank/DDBJ whole genome shotgun (WGS) entry which is preliminary data.</text>
</comment>
<dbReference type="Proteomes" id="UP001060085">
    <property type="component" value="Linkage Group LG01"/>
</dbReference>
<evidence type="ECO:0000313" key="2">
    <source>
        <dbReference type="Proteomes" id="UP001060085"/>
    </source>
</evidence>
<evidence type="ECO:0000313" key="1">
    <source>
        <dbReference type="EMBL" id="KAI5679988.1"/>
    </source>
</evidence>
<name>A0ACC0C4V8_CATRO</name>
<organism evidence="1 2">
    <name type="scientific">Catharanthus roseus</name>
    <name type="common">Madagascar periwinkle</name>
    <name type="synonym">Vinca rosea</name>
    <dbReference type="NCBI Taxonomy" id="4058"/>
    <lineage>
        <taxon>Eukaryota</taxon>
        <taxon>Viridiplantae</taxon>
        <taxon>Streptophyta</taxon>
        <taxon>Embryophyta</taxon>
        <taxon>Tracheophyta</taxon>
        <taxon>Spermatophyta</taxon>
        <taxon>Magnoliopsida</taxon>
        <taxon>eudicotyledons</taxon>
        <taxon>Gunneridae</taxon>
        <taxon>Pentapetalae</taxon>
        <taxon>asterids</taxon>
        <taxon>lamiids</taxon>
        <taxon>Gentianales</taxon>
        <taxon>Apocynaceae</taxon>
        <taxon>Rauvolfioideae</taxon>
        <taxon>Vinceae</taxon>
        <taxon>Catharanthinae</taxon>
        <taxon>Catharanthus</taxon>
    </lineage>
</organism>
<gene>
    <name evidence="1" type="ORF">M9H77_01215</name>
</gene>